<organism evidence="2 3">
    <name type="scientific">Slackia exigua (strain ATCC 700122 / DSM 15923 / CIP 105133 / JCM 11022 / KCTC 5966 / S-7)</name>
    <dbReference type="NCBI Taxonomy" id="649764"/>
    <lineage>
        <taxon>Bacteria</taxon>
        <taxon>Bacillati</taxon>
        <taxon>Actinomycetota</taxon>
        <taxon>Coriobacteriia</taxon>
        <taxon>Eggerthellales</taxon>
        <taxon>Eggerthellaceae</taxon>
        <taxon>Slackia</taxon>
    </lineage>
</organism>
<evidence type="ECO:0000256" key="1">
    <source>
        <dbReference type="ARBA" id="ARBA00010646"/>
    </source>
</evidence>
<dbReference type="GO" id="GO:0003796">
    <property type="term" value="F:lysozyme activity"/>
    <property type="evidence" value="ECO:0007669"/>
    <property type="project" value="InterPro"/>
</dbReference>
<dbReference type="eggNOG" id="COG3757">
    <property type="taxonomic scope" value="Bacteria"/>
</dbReference>
<dbReference type="InterPro" id="IPR002053">
    <property type="entry name" value="Glyco_hydro_25"/>
</dbReference>
<keyword evidence="3" id="KW-1185">Reference proteome</keyword>
<protein>
    <submittedName>
        <fullName evidence="2">Glycosyl hydrolase family 25</fullName>
    </submittedName>
</protein>
<dbReference type="SUPFAM" id="SSF51445">
    <property type="entry name" value="(Trans)glycosidases"/>
    <property type="match status" value="1"/>
</dbReference>
<comment type="similarity">
    <text evidence="1">Belongs to the glycosyl hydrolase 25 family.</text>
</comment>
<dbReference type="Pfam" id="PF01183">
    <property type="entry name" value="Glyco_hydro_25"/>
    <property type="match status" value="1"/>
</dbReference>
<keyword evidence="2" id="KW-0378">Hydrolase</keyword>
<proteinExistence type="inferred from homology"/>
<dbReference type="PANTHER" id="PTHR34135">
    <property type="entry name" value="LYSOZYME"/>
    <property type="match status" value="1"/>
</dbReference>
<dbReference type="PROSITE" id="PS51904">
    <property type="entry name" value="GLYCOSYL_HYDROL_F25_2"/>
    <property type="match status" value="1"/>
</dbReference>
<dbReference type="Gene3D" id="3.20.20.80">
    <property type="entry name" value="Glycosidases"/>
    <property type="match status" value="1"/>
</dbReference>
<sequence length="273" mass="29297">MLVALVVVLVIIVRGVTTCTASFDGSFGASGPHHDADKAAYTDMRSSRHAGTYDWTHLYANGGRYTYEVDGVVKSRLGIDVSSYQGDVDWPSVASDGVSFAMLRVGYRDAATGDIARDRAFSTNLEGAQGAGLDAGVYFFSQATNEEEAREEAAFVLSELDGAALEYPVAFDSEVVAGSQRTSSLSNEEMTAIARAFCDEIAAAGYTPMIYGNETDMARYDLNALSGYGRWFAGYGVVPSASFDFALWQYTETGRVDGIEGNVDIDLDLTGAW</sequence>
<dbReference type="PANTHER" id="PTHR34135:SF2">
    <property type="entry name" value="LYSOZYME"/>
    <property type="match status" value="1"/>
</dbReference>
<dbReference type="STRING" id="649764.HMPREF0762_00147"/>
<name>D0WEC1_SLAES</name>
<dbReference type="AlphaFoldDB" id="D0WEC1"/>
<gene>
    <name evidence="2" type="ORF">HMPREF0762_00147</name>
</gene>
<accession>D0WEC1</accession>
<dbReference type="GO" id="GO:0016998">
    <property type="term" value="P:cell wall macromolecule catabolic process"/>
    <property type="evidence" value="ECO:0007669"/>
    <property type="project" value="InterPro"/>
</dbReference>
<comment type="caution">
    <text evidence="2">The sequence shown here is derived from an EMBL/GenBank/DDBJ whole genome shotgun (WGS) entry which is preliminary data.</text>
</comment>
<dbReference type="InterPro" id="IPR017853">
    <property type="entry name" value="GH"/>
</dbReference>
<evidence type="ECO:0000313" key="2">
    <source>
        <dbReference type="EMBL" id="EEZ62059.1"/>
    </source>
</evidence>
<dbReference type="HOGENOM" id="CLU_044973_8_0_11"/>
<dbReference type="GO" id="GO:0016052">
    <property type="term" value="P:carbohydrate catabolic process"/>
    <property type="evidence" value="ECO:0007669"/>
    <property type="project" value="TreeGrafter"/>
</dbReference>
<dbReference type="CDD" id="cd06414">
    <property type="entry name" value="GH25_LytC-like"/>
    <property type="match status" value="1"/>
</dbReference>
<dbReference type="GO" id="GO:0009253">
    <property type="term" value="P:peptidoglycan catabolic process"/>
    <property type="evidence" value="ECO:0007669"/>
    <property type="project" value="InterPro"/>
</dbReference>
<evidence type="ECO:0000313" key="3">
    <source>
        <dbReference type="Proteomes" id="UP000006001"/>
    </source>
</evidence>
<reference evidence="2" key="1">
    <citation type="submission" date="2009-10" db="EMBL/GenBank/DDBJ databases">
        <authorList>
            <person name="Weinstock G."/>
            <person name="Sodergren E."/>
            <person name="Clifton S."/>
            <person name="Fulton L."/>
            <person name="Fulton B."/>
            <person name="Courtney L."/>
            <person name="Fronick C."/>
            <person name="Harrison M."/>
            <person name="Strong C."/>
            <person name="Farmer C."/>
            <person name="Delahaunty K."/>
            <person name="Markovic C."/>
            <person name="Hall O."/>
            <person name="Minx P."/>
            <person name="Tomlinson C."/>
            <person name="Mitreva M."/>
            <person name="Nelson J."/>
            <person name="Hou S."/>
            <person name="Wollam A."/>
            <person name="Pepin K.H."/>
            <person name="Johnson M."/>
            <person name="Bhonagiri V."/>
            <person name="Nash W.E."/>
            <person name="Warren W."/>
            <person name="Chinwalla A."/>
            <person name="Mardis E.R."/>
            <person name="Wilson R.K."/>
        </authorList>
    </citation>
    <scope>NUCLEOTIDE SEQUENCE [LARGE SCALE GENOMIC DNA]</scope>
    <source>
        <strain evidence="2">ATCC 700122</strain>
    </source>
</reference>
<dbReference type="EMBL" id="ACUX02000004">
    <property type="protein sequence ID" value="EEZ62059.1"/>
    <property type="molecule type" value="Genomic_DNA"/>
</dbReference>
<dbReference type="Proteomes" id="UP000006001">
    <property type="component" value="Unassembled WGS sequence"/>
</dbReference>